<dbReference type="PANTHER" id="PTHR11365:SF23">
    <property type="entry name" value="HYPOTHETICAL 5-OXOPROLINASE (EUROFUNG)-RELATED"/>
    <property type="match status" value="1"/>
</dbReference>
<dbReference type="AlphaFoldDB" id="A0A7H8Q7W6"/>
<dbReference type="Proteomes" id="UP000509222">
    <property type="component" value="Chromosome"/>
</dbReference>
<dbReference type="GO" id="GO:0005829">
    <property type="term" value="C:cytosol"/>
    <property type="evidence" value="ECO:0007669"/>
    <property type="project" value="TreeGrafter"/>
</dbReference>
<feature type="domain" description="Hydantoinase/oxoprolinase N-terminal" evidence="2">
    <location>
        <begin position="6"/>
        <end position="189"/>
    </location>
</feature>
<feature type="domain" description="Acetophenone carboxylase-like C-terminal" evidence="3">
    <location>
        <begin position="506"/>
        <end position="687"/>
    </location>
</feature>
<dbReference type="Pfam" id="PF05378">
    <property type="entry name" value="Hydant_A_N"/>
    <property type="match status" value="1"/>
</dbReference>
<sequence length="707" mass="76576">MSKFTMGIDVGGTFTDFLFLNSENDQQLIEKVLTTPHDPSEGVLTGIGNIAAKFDLTAEQLLQQTGLIVHGTTVTTNAVLTDKGAKTGLITTEGFRDVLQMRRGVRSKEHLYDNKYAAPKPLVPRDLIYGAKERTHLDGSVLTEVTKEDLENAVALFKREGISSVAICFMHSYANPQNELLAKKYVEEMMPDAFVSISTDVASVVRLYNRVSTVAMNSYVGPILKNYIGHLVDKLRGLHFEGELLIMQSNGGVTNPLNVVEVPATTVLSGPAGGPVAGSVFAKTSGFNDAIVVDMGGTSFEASIIDKGEISIKKEGEVKRNLISLPMADIHTIGSGGGSIAWIDDGGLLKVGPQSATAVPGPACYDRGGELPTCSDADLVLGYLNPDYFLGGGISLNLEKARQAVSEHVAKPLGLSIEEAALGIYEISNLNMANGIKEATVLQGHDPRSFPLVVAGGAGPVHAAMIAKELDIKEIVVPKFSSVLCAVGMLASNLRHDYVKTYNKNWKTANMAEIMEVLNEDRGLGLKALLNEGVEEEESALVYGLDMRYLGQHYEVTIEIAEEDMAKENKAEVAGKFHAEHERLFGFSLLNSDLEVMNIRLTCKGKQSEFKAQTIEEAAEHDKLQAKNKRQVFDPVTKQLLETDVYDGEAMKAGSKLQGPAIIELTTTTIVVPTGFNVHLNKHGNFIIKDSALTLQTQEEEKVWIKS</sequence>
<gene>
    <name evidence="4" type="ORF">HF394_05365</name>
</gene>
<dbReference type="GO" id="GO:0006749">
    <property type="term" value="P:glutathione metabolic process"/>
    <property type="evidence" value="ECO:0007669"/>
    <property type="project" value="TreeGrafter"/>
</dbReference>
<evidence type="ECO:0000259" key="3">
    <source>
        <dbReference type="Pfam" id="PF19278"/>
    </source>
</evidence>
<dbReference type="InterPro" id="IPR043129">
    <property type="entry name" value="ATPase_NBD"/>
</dbReference>
<dbReference type="SUPFAM" id="SSF53067">
    <property type="entry name" value="Actin-like ATPase domain"/>
    <property type="match status" value="1"/>
</dbReference>
<dbReference type="InterPro" id="IPR002821">
    <property type="entry name" value="Hydantoinase_A"/>
</dbReference>
<feature type="domain" description="Hydantoinase A/oxoprolinase" evidence="1">
    <location>
        <begin position="210"/>
        <end position="497"/>
    </location>
</feature>
<dbReference type="GO" id="GO:0017168">
    <property type="term" value="F:5-oxoprolinase (ATP-hydrolyzing) activity"/>
    <property type="evidence" value="ECO:0007669"/>
    <property type="project" value="TreeGrafter"/>
</dbReference>
<evidence type="ECO:0000259" key="1">
    <source>
        <dbReference type="Pfam" id="PF01968"/>
    </source>
</evidence>
<evidence type="ECO:0000313" key="4">
    <source>
        <dbReference type="EMBL" id="QKX50058.1"/>
    </source>
</evidence>
<organism evidence="4 5">
    <name type="scientific">Planococcus glaciei</name>
    <dbReference type="NCBI Taxonomy" id="459472"/>
    <lineage>
        <taxon>Bacteria</taxon>
        <taxon>Bacillati</taxon>
        <taxon>Bacillota</taxon>
        <taxon>Bacilli</taxon>
        <taxon>Bacillales</taxon>
        <taxon>Caryophanaceae</taxon>
        <taxon>Planococcus</taxon>
    </lineage>
</organism>
<accession>A0A7H8Q7W6</accession>
<dbReference type="PANTHER" id="PTHR11365">
    <property type="entry name" value="5-OXOPROLINASE RELATED"/>
    <property type="match status" value="1"/>
</dbReference>
<dbReference type="RefSeq" id="WP_176294192.1">
    <property type="nucleotide sequence ID" value="NZ_CP051177.1"/>
</dbReference>
<reference evidence="4 5" key="1">
    <citation type="submission" date="2020-04" db="EMBL/GenBank/DDBJ databases">
        <authorList>
            <person name="Pajer P."/>
            <person name="Broz P."/>
        </authorList>
    </citation>
    <scope>NUCLEOTIDE SEQUENCE [LARGE SCALE GENOMIC DNA]</scope>
    <source>
        <strain evidence="5">NRL-ATB46093</strain>
    </source>
</reference>
<reference evidence="5" key="2">
    <citation type="submission" date="2020-06" db="EMBL/GenBank/DDBJ databases">
        <title>Isolation of Planomicrobium glaciei.</title>
        <authorList>
            <person name="Malisova L."/>
            <person name="Safrankova R."/>
            <person name="Jakubu V."/>
            <person name="Spanelova P."/>
        </authorList>
    </citation>
    <scope>NUCLEOTIDE SEQUENCE [LARGE SCALE GENOMIC DNA]</scope>
    <source>
        <strain evidence="5">NRL-ATB46093</strain>
    </source>
</reference>
<dbReference type="InterPro" id="IPR049517">
    <property type="entry name" value="ACX-like_C"/>
</dbReference>
<dbReference type="Pfam" id="PF01968">
    <property type="entry name" value="Hydantoinase_A"/>
    <property type="match status" value="1"/>
</dbReference>
<dbReference type="EMBL" id="CP051177">
    <property type="protein sequence ID" value="QKX50058.1"/>
    <property type="molecule type" value="Genomic_DNA"/>
</dbReference>
<dbReference type="Pfam" id="PF19278">
    <property type="entry name" value="Hydant_A_C"/>
    <property type="match status" value="1"/>
</dbReference>
<name>A0A7H8Q7W6_9BACL</name>
<dbReference type="InterPro" id="IPR008040">
    <property type="entry name" value="Hydant_A_N"/>
</dbReference>
<keyword evidence="5" id="KW-1185">Reference proteome</keyword>
<evidence type="ECO:0000313" key="5">
    <source>
        <dbReference type="Proteomes" id="UP000509222"/>
    </source>
</evidence>
<protein>
    <submittedName>
        <fullName evidence="4">Hydantoinase/oxoprolinase family protein</fullName>
    </submittedName>
</protein>
<proteinExistence type="predicted"/>
<evidence type="ECO:0000259" key="2">
    <source>
        <dbReference type="Pfam" id="PF05378"/>
    </source>
</evidence>
<dbReference type="InterPro" id="IPR045079">
    <property type="entry name" value="Oxoprolinase-like"/>
</dbReference>